<dbReference type="Proteomes" id="UP000249818">
    <property type="component" value="Chromosome BARAN1"/>
</dbReference>
<dbReference type="PROSITE" id="PS00455">
    <property type="entry name" value="AMP_BINDING"/>
    <property type="match status" value="1"/>
</dbReference>
<evidence type="ECO:0000256" key="1">
    <source>
        <dbReference type="ARBA" id="ARBA00006432"/>
    </source>
</evidence>
<organism evidence="11 12">
    <name type="scientific">Candidatus Bipolaricaulis anaerobius</name>
    <dbReference type="NCBI Taxonomy" id="2026885"/>
    <lineage>
        <taxon>Bacteria</taxon>
        <taxon>Candidatus Bipolaricaulota</taxon>
        <taxon>Candidatus Bipolaricaulia</taxon>
        <taxon>Candidatus Bipolaricaulales</taxon>
        <taxon>Candidatus Bipolaricaulaceae</taxon>
        <taxon>Candidatus Bipolaricaulis</taxon>
    </lineage>
</organism>
<dbReference type="Gene3D" id="3.30.300.30">
    <property type="match status" value="1"/>
</dbReference>
<protein>
    <recommendedName>
        <fullName evidence="2 7">Acetate--CoA ligase</fullName>
        <ecNumber evidence="2 7">6.2.1.1</ecNumber>
    </recommendedName>
</protein>
<dbReference type="InterPro" id="IPR042099">
    <property type="entry name" value="ANL_N_sf"/>
</dbReference>
<gene>
    <name evidence="11" type="primary">acsA</name>
    <name evidence="11" type="ORF">BARAN1_0797</name>
</gene>
<proteinExistence type="inferred from homology"/>
<sequence>MVKEATLNGVQWVVPDPKRENWYWPSEALKVHAWASDAKIYAQAAADPIAFWSQQADQLTWSKQWTKAYEDEPFAYRWFVGGKLNLSYNSLDRHVAAGKGGKTALIWEPEPVDEPSRIFTYQELLAEVSRFANALKALGVRKGDRVGIYLPMIPEAVIAMQAVVRIGAVHTVVFSAFSPESLRDRLLDCGAKVLITADGYYRRGKKIPLKQQADQALTGTSVEKVVVVRRAGNEIPMQKGRDVWYHESVAGQSTHFPPEEMDAEDLSFILYTSGTTGKPKGVMHTTGGYAVQVYATSKLDFNLHEDDIHFCTADVGWITGHSYINYGPLMNGVATLVYEGTPDAPDFGRMWQIIAKHKVTVYYTAPTAIRMHVKWGEEWPAKHDLSSLRVLGTVGEPINEEAWHWYFEHIGGKRCPIIDTWWQTETGATCVQALPGIGPFIPTVAGRPFPGIRAKIVDAGGVPVKTGDGGYLVMEPPFPPALLRGLYGDSEKFRATYFGEFGPRLYFTKDGARMDEMGNIRITGRVDDVMNVAGHRLATAEVEDALAQHPLVTEVAVVSKPDEVKGEVPVAFVLLKKGVHPSEDLKKDLIKTVDQHIGPTARPAAIYFTEDVPKTRSGKIMRRILKALVRNEPIGDLTTLRNPECVEDLQKAVGYKA</sequence>
<dbReference type="PANTHER" id="PTHR24095">
    <property type="entry name" value="ACETYL-COENZYME A SYNTHETASE"/>
    <property type="match status" value="1"/>
</dbReference>
<feature type="domain" description="AMP-dependent synthetase/ligase" evidence="8">
    <location>
        <begin position="94"/>
        <end position="477"/>
    </location>
</feature>
<name>A0A2X3KJK2_9BACT</name>
<dbReference type="PRINTS" id="PR00154">
    <property type="entry name" value="AMPBINDING"/>
</dbReference>
<dbReference type="GO" id="GO:0019427">
    <property type="term" value="P:acetyl-CoA biosynthetic process from acetate"/>
    <property type="evidence" value="ECO:0007669"/>
    <property type="project" value="UniProtKB-UniRule"/>
</dbReference>
<evidence type="ECO:0000259" key="8">
    <source>
        <dbReference type="Pfam" id="PF00501"/>
    </source>
</evidence>
<dbReference type="Pfam" id="PF13193">
    <property type="entry name" value="AMP-binding_C"/>
    <property type="match status" value="1"/>
</dbReference>
<dbReference type="InterPro" id="IPR032387">
    <property type="entry name" value="ACAS_N"/>
</dbReference>
<dbReference type="NCBIfam" id="NF001208">
    <property type="entry name" value="PRK00174.1"/>
    <property type="match status" value="1"/>
</dbReference>
<dbReference type="GO" id="GO:0003987">
    <property type="term" value="F:acetate-CoA ligase activity"/>
    <property type="evidence" value="ECO:0007669"/>
    <property type="project" value="UniProtKB-UniRule"/>
</dbReference>
<dbReference type="InterPro" id="IPR045851">
    <property type="entry name" value="AMP-bd_C_sf"/>
</dbReference>
<evidence type="ECO:0000256" key="3">
    <source>
        <dbReference type="ARBA" id="ARBA00022598"/>
    </source>
</evidence>
<evidence type="ECO:0000256" key="7">
    <source>
        <dbReference type="NCBIfam" id="TIGR02188"/>
    </source>
</evidence>
<dbReference type="InterPro" id="IPR025110">
    <property type="entry name" value="AMP-bd_C"/>
</dbReference>
<evidence type="ECO:0000256" key="2">
    <source>
        <dbReference type="ARBA" id="ARBA00013275"/>
    </source>
</evidence>
<comment type="similarity">
    <text evidence="1">Belongs to the ATP-dependent AMP-binding enzyme family.</text>
</comment>
<feature type="domain" description="Acetyl-coenzyme A synthetase N-terminal" evidence="10">
    <location>
        <begin position="39"/>
        <end position="89"/>
    </location>
</feature>
<dbReference type="GO" id="GO:0005524">
    <property type="term" value="F:ATP binding"/>
    <property type="evidence" value="ECO:0007669"/>
    <property type="project" value="UniProtKB-KW"/>
</dbReference>
<evidence type="ECO:0000259" key="9">
    <source>
        <dbReference type="Pfam" id="PF13193"/>
    </source>
</evidence>
<keyword evidence="4" id="KW-0547">Nucleotide-binding</keyword>
<evidence type="ECO:0000256" key="6">
    <source>
        <dbReference type="ARBA" id="ARBA00022990"/>
    </source>
</evidence>
<reference evidence="12" key="1">
    <citation type="submission" date="2018-05" db="EMBL/GenBank/DDBJ databases">
        <authorList>
            <person name="Hao L."/>
        </authorList>
    </citation>
    <scope>NUCLEOTIDE SEQUENCE [LARGE SCALE GENOMIC DNA]</scope>
</reference>
<evidence type="ECO:0000259" key="10">
    <source>
        <dbReference type="Pfam" id="PF16177"/>
    </source>
</evidence>
<keyword evidence="12" id="KW-1185">Reference proteome</keyword>
<evidence type="ECO:0000256" key="5">
    <source>
        <dbReference type="ARBA" id="ARBA00022840"/>
    </source>
</evidence>
<dbReference type="InterPro" id="IPR000873">
    <property type="entry name" value="AMP-dep_synth/lig_dom"/>
</dbReference>
<keyword evidence="6" id="KW-0007">Acetylation</keyword>
<dbReference type="FunFam" id="3.40.50.12780:FF:000001">
    <property type="entry name" value="Acetyl-coenzyme A synthetase"/>
    <property type="match status" value="1"/>
</dbReference>
<dbReference type="KEGG" id="bana:BARAN1_0797"/>
<feature type="domain" description="AMP-binding enzyme C-terminal" evidence="9">
    <location>
        <begin position="541"/>
        <end position="619"/>
    </location>
</feature>
<dbReference type="EC" id="6.2.1.1" evidence="2 7"/>
<dbReference type="Pfam" id="PF16177">
    <property type="entry name" value="ACAS_N"/>
    <property type="match status" value="1"/>
</dbReference>
<dbReference type="InterPro" id="IPR011904">
    <property type="entry name" value="Ac_CoA_lig"/>
</dbReference>
<dbReference type="CDD" id="cd05966">
    <property type="entry name" value="ACS"/>
    <property type="match status" value="1"/>
</dbReference>
<keyword evidence="3 11" id="KW-0436">Ligase</keyword>
<dbReference type="EMBL" id="LS483254">
    <property type="protein sequence ID" value="SQD92821.1"/>
    <property type="molecule type" value="Genomic_DNA"/>
</dbReference>
<evidence type="ECO:0000256" key="4">
    <source>
        <dbReference type="ARBA" id="ARBA00022741"/>
    </source>
</evidence>
<dbReference type="NCBIfam" id="TIGR02188">
    <property type="entry name" value="Ac_CoA_lig_AcsA"/>
    <property type="match status" value="1"/>
</dbReference>
<evidence type="ECO:0000313" key="12">
    <source>
        <dbReference type="Proteomes" id="UP000249818"/>
    </source>
</evidence>
<dbReference type="SUPFAM" id="SSF56801">
    <property type="entry name" value="Acetyl-CoA synthetase-like"/>
    <property type="match status" value="1"/>
</dbReference>
<dbReference type="PANTHER" id="PTHR24095:SF14">
    <property type="entry name" value="ACETYL-COENZYME A SYNTHETASE 1"/>
    <property type="match status" value="1"/>
</dbReference>
<dbReference type="AlphaFoldDB" id="A0A2X3KJK2"/>
<dbReference type="GO" id="GO:0016208">
    <property type="term" value="F:AMP binding"/>
    <property type="evidence" value="ECO:0007669"/>
    <property type="project" value="InterPro"/>
</dbReference>
<dbReference type="Pfam" id="PF00501">
    <property type="entry name" value="AMP-binding"/>
    <property type="match status" value="1"/>
</dbReference>
<dbReference type="InterPro" id="IPR020459">
    <property type="entry name" value="AMP-binding"/>
</dbReference>
<evidence type="ECO:0000313" key="11">
    <source>
        <dbReference type="EMBL" id="SQD92821.1"/>
    </source>
</evidence>
<keyword evidence="5" id="KW-0067">ATP-binding</keyword>
<dbReference type="InterPro" id="IPR020845">
    <property type="entry name" value="AMP-binding_CS"/>
</dbReference>
<accession>A0A2X3KJK2</accession>
<dbReference type="Gene3D" id="3.40.50.12780">
    <property type="entry name" value="N-terminal domain of ligase-like"/>
    <property type="match status" value="1"/>
</dbReference>